<keyword evidence="2" id="KW-1185">Reference proteome</keyword>
<protein>
    <submittedName>
        <fullName evidence="1">Uncharacterized protein</fullName>
    </submittedName>
</protein>
<dbReference type="Proteomes" id="UP000002742">
    <property type="component" value="Chromosome"/>
</dbReference>
<organism evidence="1 2">
    <name type="scientific">Methylotenera mobilis (strain JLW8 / ATCC BAA-1282 / DSM 17540)</name>
    <dbReference type="NCBI Taxonomy" id="583345"/>
    <lineage>
        <taxon>Bacteria</taxon>
        <taxon>Pseudomonadati</taxon>
        <taxon>Pseudomonadota</taxon>
        <taxon>Betaproteobacteria</taxon>
        <taxon>Nitrosomonadales</taxon>
        <taxon>Methylophilaceae</taxon>
        <taxon>Methylotenera</taxon>
    </lineage>
</organism>
<reference evidence="1 2" key="2">
    <citation type="journal article" date="2011" name="J. Bacteriol.">
        <title>Genomes of three methylotrophs from a single niche uncover genetic and metabolic divergence of Methylophilaceae.</title>
        <authorList>
            <person name="Lapidus A."/>
            <person name="Clum A."/>
            <person name="Labutti K."/>
            <person name="Kaluzhnaya M.G."/>
            <person name="Lim S."/>
            <person name="Beck D.A."/>
            <person name="Glavina Del Rio T."/>
            <person name="Nolan M."/>
            <person name="Mavromatis K."/>
            <person name="Huntemann M."/>
            <person name="Lucas S."/>
            <person name="Lidstrom M.E."/>
            <person name="Ivanova N."/>
            <person name="Chistoserdova L."/>
        </authorList>
    </citation>
    <scope>NUCLEOTIDE SEQUENCE [LARGE SCALE GENOMIC DNA]</scope>
    <source>
        <strain evidence="2">JLW8 / ATCC BAA-1282 / DSM 17540</strain>
    </source>
</reference>
<dbReference type="HOGENOM" id="CLU_3253930_0_0_4"/>
<accession>C6WXL4</accession>
<dbReference type="EMBL" id="CP001672">
    <property type="protein sequence ID" value="ACT48663.1"/>
    <property type="molecule type" value="Genomic_DNA"/>
</dbReference>
<dbReference type="AlphaFoldDB" id="C6WXL4"/>
<name>C6WXL4_METML</name>
<sequence length="42" mass="4668">MTIDYQPNFQVNEEAFTRPSFALKALGSVLDPTLAKLSVQVK</sequence>
<evidence type="ECO:0000313" key="2">
    <source>
        <dbReference type="Proteomes" id="UP000002742"/>
    </source>
</evidence>
<evidence type="ECO:0000313" key="1">
    <source>
        <dbReference type="EMBL" id="ACT48663.1"/>
    </source>
</evidence>
<reference evidence="2" key="1">
    <citation type="submission" date="2009-07" db="EMBL/GenBank/DDBJ databases">
        <title>Complete sequence of Methylotenera mobilis JLW8.</title>
        <authorList>
            <consortium name="US DOE Joint Genome Institute"/>
            <person name="Lucas S."/>
            <person name="Copeland A."/>
            <person name="Lapidus A."/>
            <person name="Glavina del Rio T."/>
            <person name="Tice H."/>
            <person name="Bruce D."/>
            <person name="Goodwin L."/>
            <person name="Pitluck S."/>
            <person name="LaButti K.M."/>
            <person name="Clum A."/>
            <person name="Larimer F."/>
            <person name="Land M."/>
            <person name="Hauser L."/>
            <person name="Kyrpides N."/>
            <person name="Mikhailova N."/>
            <person name="Kayluzhnaya M."/>
            <person name="Chistoserdova L."/>
        </authorList>
    </citation>
    <scope>NUCLEOTIDE SEQUENCE [LARGE SCALE GENOMIC DNA]</scope>
    <source>
        <strain evidence="2">JLW8 / ATCC BAA-1282 / DSM 17540</strain>
    </source>
</reference>
<gene>
    <name evidence="1" type="ordered locus">Mmol_1759</name>
</gene>
<dbReference type="KEGG" id="mmb:Mmol_1759"/>
<dbReference type="STRING" id="583345.Mmol_1759"/>
<proteinExistence type="predicted"/>